<evidence type="ECO:0008006" key="3">
    <source>
        <dbReference type="Google" id="ProtNLM"/>
    </source>
</evidence>
<dbReference type="HOGENOM" id="CLU_2035751_0_0_10"/>
<protein>
    <recommendedName>
        <fullName evidence="3">HTH cro/C1-type domain-containing protein</fullName>
    </recommendedName>
</protein>
<evidence type="ECO:0000313" key="1">
    <source>
        <dbReference type="EMBL" id="KKB60432.1"/>
    </source>
</evidence>
<dbReference type="PATRIC" id="fig|1203610.3.peg.329"/>
<accession>A0A0F5JSS9</accession>
<evidence type="ECO:0000313" key="2">
    <source>
        <dbReference type="Proteomes" id="UP000033035"/>
    </source>
</evidence>
<name>A0A0F5JSS9_9BACT</name>
<dbReference type="STRING" id="1203610.HMPREF1536_00312"/>
<keyword evidence="2" id="KW-1185">Reference proteome</keyword>
<dbReference type="AlphaFoldDB" id="A0A0F5JSS9"/>
<dbReference type="Proteomes" id="UP000033035">
    <property type="component" value="Unassembled WGS sequence"/>
</dbReference>
<sequence length="121" mass="14058">MQSFYDRIQDIATYYNIKPSVILRCSHIPYSTYHSLSYRGACPSIETVQKIINCYPEVSFEWLAVGKGNMLIPKNITPDEEDSPKIIALKRKVEILSDRLIDKERYILKLELELATCKENE</sequence>
<comment type="caution">
    <text evidence="1">The sequence shown here is derived from an EMBL/GenBank/DDBJ whole genome shotgun (WGS) entry which is preliminary data.</text>
</comment>
<organism evidence="1 2">
    <name type="scientific">Parabacteroides gordonii MS-1 = DSM 23371</name>
    <dbReference type="NCBI Taxonomy" id="1203610"/>
    <lineage>
        <taxon>Bacteria</taxon>
        <taxon>Pseudomonadati</taxon>
        <taxon>Bacteroidota</taxon>
        <taxon>Bacteroidia</taxon>
        <taxon>Bacteroidales</taxon>
        <taxon>Tannerellaceae</taxon>
        <taxon>Parabacteroides</taxon>
    </lineage>
</organism>
<dbReference type="RefSeq" id="WP_028730381.1">
    <property type="nucleotide sequence ID" value="NZ_KE386766.1"/>
</dbReference>
<gene>
    <name evidence="1" type="ORF">HMPREF1536_00312</name>
</gene>
<proteinExistence type="predicted"/>
<dbReference type="EMBL" id="AQHW01000002">
    <property type="protein sequence ID" value="KKB60432.1"/>
    <property type="molecule type" value="Genomic_DNA"/>
</dbReference>
<reference evidence="1 2" key="1">
    <citation type="submission" date="2013-04" db="EMBL/GenBank/DDBJ databases">
        <title>The Genome Sequence of Parabacteroides gordonii DSM 23371.</title>
        <authorList>
            <consortium name="The Broad Institute Genomics Platform"/>
            <person name="Earl A."/>
            <person name="Ward D."/>
            <person name="Feldgarden M."/>
            <person name="Gevers D."/>
            <person name="Martens E."/>
            <person name="Sakamoto M."/>
            <person name="Benno Y."/>
            <person name="Suzuki N."/>
            <person name="Matsunaga N."/>
            <person name="Koshihara K."/>
            <person name="Seki M."/>
            <person name="Komiya H."/>
            <person name="Walker B."/>
            <person name="Young S."/>
            <person name="Zeng Q."/>
            <person name="Gargeya S."/>
            <person name="Fitzgerald M."/>
            <person name="Haas B."/>
            <person name="Abouelleil A."/>
            <person name="Allen A.W."/>
            <person name="Alvarado L."/>
            <person name="Arachchi H.M."/>
            <person name="Berlin A.M."/>
            <person name="Chapman S.B."/>
            <person name="Gainer-Dewar J."/>
            <person name="Goldberg J."/>
            <person name="Griggs A."/>
            <person name="Gujja S."/>
            <person name="Hansen M."/>
            <person name="Howarth C."/>
            <person name="Imamovic A."/>
            <person name="Ireland A."/>
            <person name="Larimer J."/>
            <person name="McCowan C."/>
            <person name="Murphy C."/>
            <person name="Pearson M."/>
            <person name="Poon T.W."/>
            <person name="Priest M."/>
            <person name="Roberts A."/>
            <person name="Saif S."/>
            <person name="Shea T."/>
            <person name="Sisk P."/>
            <person name="Sykes S."/>
            <person name="Wortman J."/>
            <person name="Nusbaum C."/>
            <person name="Birren B."/>
        </authorList>
    </citation>
    <scope>NUCLEOTIDE SEQUENCE [LARGE SCALE GENOMIC DNA]</scope>
    <source>
        <strain evidence="1 2">MS-1</strain>
    </source>
</reference>